<sequence length="530" mass="57216">MLDDWGWNNWGVHAHGLANNAEVRTPELDKLAAAGLILDRHYTAPLCSPTRAAFQTGRNPIHVDSTNGNPARFNATDRVSGFEGIPTNMTVIAEKMSSAGYAAHFVGKWHVGHSSRRQLPKARGYSTFLGYFNAGTNYWKYTVNDGICRDTKVTVMDMWAHNATTEGPAFDVKPPATCNTKHQSGCVYVDELLQERASDIILAHDKNQPLFLVYAPHAIHSVLSPPAARLQEFASIGDSKARRNYAATVADIDTRIGALVSTLKAQGMWDNSLIIVMSDNGGPISSNGGASNYPLRGGKYGSMEGGVRTNAFITGGRLPAKQIGKVASGLVAVEDWYATFCALGRADPTDTKAQKAGLPPVDSINMWPYLSGQVSAFKFTGDPVQKSPRKEVTLGFTTGMPLDTVAAQAVIDKNGYKLIVGDVTPADWSPQINPTGTTSASTKLKCGDRTQALMAPYTGACLFNVFSDPSERQNLAADVTKLPIIQRLAQRLVDINKTVFAPKRGPDTQDDTACQLVLNKWAGSEGPWLE</sequence>
<keyword evidence="3" id="KW-0325">Glycoprotein</keyword>
<evidence type="ECO:0000259" key="4">
    <source>
        <dbReference type="Pfam" id="PF00884"/>
    </source>
</evidence>
<dbReference type="Proteomes" id="UP000664859">
    <property type="component" value="Unassembled WGS sequence"/>
</dbReference>
<evidence type="ECO:0000313" key="6">
    <source>
        <dbReference type="Proteomes" id="UP000664859"/>
    </source>
</evidence>
<accession>A0A836CML6</accession>
<protein>
    <submittedName>
        <fullName evidence="5">Arylsulfatase B-like protein</fullName>
    </submittedName>
</protein>
<dbReference type="Gene3D" id="3.40.720.10">
    <property type="entry name" value="Alkaline Phosphatase, subunit A"/>
    <property type="match status" value="1"/>
</dbReference>
<evidence type="ECO:0000256" key="2">
    <source>
        <dbReference type="ARBA" id="ARBA00022837"/>
    </source>
</evidence>
<keyword evidence="2" id="KW-0106">Calcium</keyword>
<dbReference type="OrthoDB" id="408574at2759"/>
<dbReference type="PANTHER" id="PTHR10342">
    <property type="entry name" value="ARYLSULFATASE"/>
    <property type="match status" value="1"/>
</dbReference>
<gene>
    <name evidence="5" type="ORF">JKP88DRAFT_259668</name>
</gene>
<dbReference type="InterPro" id="IPR047115">
    <property type="entry name" value="ARSB"/>
</dbReference>
<evidence type="ECO:0000256" key="1">
    <source>
        <dbReference type="ARBA" id="ARBA00022723"/>
    </source>
</evidence>
<name>A0A836CML6_9STRA</name>
<dbReference type="AlphaFoldDB" id="A0A836CML6"/>
<organism evidence="5 6">
    <name type="scientific">Tribonema minus</name>
    <dbReference type="NCBI Taxonomy" id="303371"/>
    <lineage>
        <taxon>Eukaryota</taxon>
        <taxon>Sar</taxon>
        <taxon>Stramenopiles</taxon>
        <taxon>Ochrophyta</taxon>
        <taxon>PX clade</taxon>
        <taxon>Xanthophyceae</taxon>
        <taxon>Tribonematales</taxon>
        <taxon>Tribonemataceae</taxon>
        <taxon>Tribonema</taxon>
    </lineage>
</organism>
<dbReference type="GO" id="GO:0046872">
    <property type="term" value="F:metal ion binding"/>
    <property type="evidence" value="ECO:0007669"/>
    <property type="project" value="UniProtKB-KW"/>
</dbReference>
<dbReference type="InterPro" id="IPR000917">
    <property type="entry name" value="Sulfatase_N"/>
</dbReference>
<reference evidence="5" key="1">
    <citation type="submission" date="2021-02" db="EMBL/GenBank/DDBJ databases">
        <title>First Annotated Genome of the Yellow-green Alga Tribonema minus.</title>
        <authorList>
            <person name="Mahan K.M."/>
        </authorList>
    </citation>
    <scope>NUCLEOTIDE SEQUENCE</scope>
    <source>
        <strain evidence="5">UTEX B ZZ1240</strain>
    </source>
</reference>
<dbReference type="SUPFAM" id="SSF53649">
    <property type="entry name" value="Alkaline phosphatase-like"/>
    <property type="match status" value="1"/>
</dbReference>
<dbReference type="InterPro" id="IPR017850">
    <property type="entry name" value="Alkaline_phosphatase_core_sf"/>
</dbReference>
<keyword evidence="6" id="KW-1185">Reference proteome</keyword>
<proteinExistence type="predicted"/>
<dbReference type="GO" id="GO:0008484">
    <property type="term" value="F:sulfuric ester hydrolase activity"/>
    <property type="evidence" value="ECO:0007669"/>
    <property type="project" value="InterPro"/>
</dbReference>
<dbReference type="Gene3D" id="3.30.1120.10">
    <property type="match status" value="1"/>
</dbReference>
<dbReference type="PANTHER" id="PTHR10342:SF274">
    <property type="entry name" value="ARYLSULFATASE B"/>
    <property type="match status" value="1"/>
</dbReference>
<evidence type="ECO:0000256" key="3">
    <source>
        <dbReference type="ARBA" id="ARBA00023180"/>
    </source>
</evidence>
<dbReference type="EMBL" id="JAFCMP010000025">
    <property type="protein sequence ID" value="KAG5190929.1"/>
    <property type="molecule type" value="Genomic_DNA"/>
</dbReference>
<feature type="domain" description="Sulfatase N-terminal" evidence="4">
    <location>
        <begin position="1"/>
        <end position="343"/>
    </location>
</feature>
<dbReference type="Pfam" id="PF00884">
    <property type="entry name" value="Sulfatase"/>
    <property type="match status" value="1"/>
</dbReference>
<dbReference type="CDD" id="cd16029">
    <property type="entry name" value="4-S"/>
    <property type="match status" value="1"/>
</dbReference>
<evidence type="ECO:0000313" key="5">
    <source>
        <dbReference type="EMBL" id="KAG5190929.1"/>
    </source>
</evidence>
<keyword evidence="1" id="KW-0479">Metal-binding</keyword>
<comment type="caution">
    <text evidence="5">The sequence shown here is derived from an EMBL/GenBank/DDBJ whole genome shotgun (WGS) entry which is preliminary data.</text>
</comment>